<keyword evidence="3" id="KW-1133">Transmembrane helix</keyword>
<dbReference type="STRING" id="1189325.SAMN04488119_103481"/>
<dbReference type="Pfam" id="PF13801">
    <property type="entry name" value="Metal_resist"/>
    <property type="match status" value="1"/>
</dbReference>
<dbReference type="Proteomes" id="UP000184066">
    <property type="component" value="Unassembled WGS sequence"/>
</dbReference>
<feature type="transmembrane region" description="Helical" evidence="3">
    <location>
        <begin position="31"/>
        <end position="52"/>
    </location>
</feature>
<keyword evidence="1" id="KW-0175">Coiled coil</keyword>
<name>A0A1M7S8P5_9RHOB</name>
<keyword evidence="5" id="KW-1185">Reference proteome</keyword>
<proteinExistence type="predicted"/>
<evidence type="ECO:0000256" key="2">
    <source>
        <dbReference type="SAM" id="MobiDB-lite"/>
    </source>
</evidence>
<feature type="region of interest" description="Disordered" evidence="2">
    <location>
        <begin position="1"/>
        <end position="24"/>
    </location>
</feature>
<keyword evidence="3" id="KW-0812">Transmembrane</keyword>
<sequence>MAQDKHDLDPTEAPRGEAPAPSARRWGPARWALAASLCLNLLFIGAAAGLALRLHGHPHDQAAPAGFDRFTLRRVMRMMPEDERARAHELMRAHRDELRAARDRRDAARAQLARALAAEPFSADALRAALRAAREAERSMRDVADDAFVAFAATLSPEARRRIAEELRRPPPHSGPRPRADRE</sequence>
<evidence type="ECO:0000313" key="5">
    <source>
        <dbReference type="Proteomes" id="UP000184066"/>
    </source>
</evidence>
<protein>
    <submittedName>
        <fullName evidence="4">Uncharacterized membrane protein</fullName>
    </submittedName>
</protein>
<gene>
    <name evidence="4" type="ORF">SAMN05216200_10227</name>
</gene>
<accession>A0A1M7S8P5</accession>
<dbReference type="AlphaFoldDB" id="A0A1M7S8P5"/>
<dbReference type="RefSeq" id="WP_072746141.1">
    <property type="nucleotide sequence ID" value="NZ_FOHL01000003.1"/>
</dbReference>
<dbReference type="Gene3D" id="1.20.120.1490">
    <property type="match status" value="1"/>
</dbReference>
<dbReference type="InterPro" id="IPR025961">
    <property type="entry name" value="Metal_resist"/>
</dbReference>
<feature type="region of interest" description="Disordered" evidence="2">
    <location>
        <begin position="161"/>
        <end position="183"/>
    </location>
</feature>
<evidence type="ECO:0000313" key="4">
    <source>
        <dbReference type="EMBL" id="SHN54672.1"/>
    </source>
</evidence>
<evidence type="ECO:0000256" key="3">
    <source>
        <dbReference type="SAM" id="Phobius"/>
    </source>
</evidence>
<organism evidence="4 5">
    <name type="scientific">Oceanicella actignis</name>
    <dbReference type="NCBI Taxonomy" id="1189325"/>
    <lineage>
        <taxon>Bacteria</taxon>
        <taxon>Pseudomonadati</taxon>
        <taxon>Pseudomonadota</taxon>
        <taxon>Alphaproteobacteria</taxon>
        <taxon>Rhodobacterales</taxon>
        <taxon>Paracoccaceae</taxon>
        <taxon>Oceanicella</taxon>
    </lineage>
</organism>
<feature type="compositionally biased region" description="Basic and acidic residues" evidence="2">
    <location>
        <begin position="1"/>
        <end position="15"/>
    </location>
</feature>
<keyword evidence="3" id="KW-0472">Membrane</keyword>
<reference evidence="4 5" key="1">
    <citation type="submission" date="2016-12" db="EMBL/GenBank/DDBJ databases">
        <authorList>
            <person name="Song W.-J."/>
            <person name="Kurnit D.M."/>
        </authorList>
    </citation>
    <scope>NUCLEOTIDE SEQUENCE [LARGE SCALE GENOMIC DNA]</scope>
    <source>
        <strain evidence="4 5">CGMCC 1.10808</strain>
    </source>
</reference>
<dbReference type="EMBL" id="FRDL01000002">
    <property type="protein sequence ID" value="SHN54672.1"/>
    <property type="molecule type" value="Genomic_DNA"/>
</dbReference>
<evidence type="ECO:0000256" key="1">
    <source>
        <dbReference type="SAM" id="Coils"/>
    </source>
</evidence>
<feature type="coiled-coil region" evidence="1">
    <location>
        <begin position="84"/>
        <end position="146"/>
    </location>
</feature>